<evidence type="ECO:0008006" key="4">
    <source>
        <dbReference type="Google" id="ProtNLM"/>
    </source>
</evidence>
<organism evidence="2 3">
    <name type="scientific">Novacetimonas hansenii ATCC 23769</name>
    <dbReference type="NCBI Taxonomy" id="714995"/>
    <lineage>
        <taxon>Bacteria</taxon>
        <taxon>Pseudomonadati</taxon>
        <taxon>Pseudomonadota</taxon>
        <taxon>Alphaproteobacteria</taxon>
        <taxon>Acetobacterales</taxon>
        <taxon>Acetobacteraceae</taxon>
        <taxon>Novacetimonas</taxon>
    </lineage>
</organism>
<reference evidence="2 3" key="1">
    <citation type="journal article" date="2010" name="J. Bacteriol.">
        <title>Genome sequence of a cellulose-producing bacterium, Gluconacetobacter hansenii ATCC 23769.</title>
        <authorList>
            <person name="Iyer P.R."/>
            <person name="Geib S.M."/>
            <person name="Catchmark J."/>
            <person name="Kao T.H."/>
            <person name="Tien M."/>
        </authorList>
    </citation>
    <scope>NUCLEOTIDE SEQUENCE [LARGE SCALE GENOMIC DNA]</scope>
    <source>
        <strain evidence="2 3">ATCC 23769</strain>
    </source>
</reference>
<keyword evidence="1" id="KW-1133">Transmembrane helix</keyword>
<feature type="transmembrane region" description="Helical" evidence="1">
    <location>
        <begin position="25"/>
        <end position="44"/>
    </location>
</feature>
<keyword evidence="1" id="KW-0812">Transmembrane</keyword>
<comment type="caution">
    <text evidence="2">The sequence shown here is derived from an EMBL/GenBank/DDBJ whole genome shotgun (WGS) entry which is preliminary data.</text>
</comment>
<evidence type="ECO:0000313" key="2">
    <source>
        <dbReference type="EMBL" id="EFG84318.1"/>
    </source>
</evidence>
<dbReference type="AlphaFoldDB" id="D5QF42"/>
<dbReference type="EMBL" id="ADTV01000033">
    <property type="protein sequence ID" value="EFG84318.1"/>
    <property type="molecule type" value="Genomic_DNA"/>
</dbReference>
<evidence type="ECO:0000256" key="1">
    <source>
        <dbReference type="SAM" id="Phobius"/>
    </source>
</evidence>
<sequence>MCEIMILVFFCQNIIKIKQSLVSQIITEIYTGIFLKILLIQIYIRKILKNFLSYALVSQPIERIIEQEIIILSWVLNISSMNFL</sequence>
<keyword evidence="1" id="KW-0472">Membrane</keyword>
<proteinExistence type="predicted"/>
<gene>
    <name evidence="2" type="ORF">GXY_08789</name>
</gene>
<evidence type="ECO:0000313" key="3">
    <source>
        <dbReference type="Proteomes" id="UP000006468"/>
    </source>
</evidence>
<protein>
    <recommendedName>
        <fullName evidence="4">Transmembrane protein</fullName>
    </recommendedName>
</protein>
<dbReference type="Proteomes" id="UP000006468">
    <property type="component" value="Chromosome"/>
</dbReference>
<dbReference type="HOGENOM" id="CLU_2523211_0_0_5"/>
<name>D5QF42_NOVHA</name>
<accession>D5QF42</accession>